<dbReference type="RefSeq" id="WP_121441057.1">
    <property type="nucleotide sequence ID" value="NZ_RCDA01000001.1"/>
</dbReference>
<dbReference type="SUPFAM" id="SSF158472">
    <property type="entry name" value="HAMP domain-like"/>
    <property type="match status" value="1"/>
</dbReference>
<dbReference type="Gene3D" id="3.30.565.10">
    <property type="entry name" value="Histidine kinase-like ATPase, C-terminal domain"/>
    <property type="match status" value="1"/>
</dbReference>
<dbReference type="CDD" id="cd00082">
    <property type="entry name" value="HisKA"/>
    <property type="match status" value="1"/>
</dbReference>
<dbReference type="SMART" id="SM00387">
    <property type="entry name" value="HATPase_c"/>
    <property type="match status" value="1"/>
</dbReference>
<dbReference type="SMART" id="SM00388">
    <property type="entry name" value="HisKA"/>
    <property type="match status" value="1"/>
</dbReference>
<dbReference type="InterPro" id="IPR003594">
    <property type="entry name" value="HATPase_dom"/>
</dbReference>
<evidence type="ECO:0000256" key="11">
    <source>
        <dbReference type="SAM" id="Coils"/>
    </source>
</evidence>
<keyword evidence="11" id="KW-0175">Coiled coil</keyword>
<dbReference type="InterPro" id="IPR004358">
    <property type="entry name" value="Sig_transdc_His_kin-like_C"/>
</dbReference>
<comment type="catalytic activity">
    <reaction evidence="1">
        <text>ATP + protein L-histidine = ADP + protein N-phospho-L-histidine.</text>
        <dbReference type="EC" id="2.7.13.3"/>
    </reaction>
</comment>
<sequence>MRWQLPALSVRHKLLLLVLFPVLLLMPATLFLVGYWVHKISDDQLTMKVSTDLSVANDAFQRLADDHLDRIARLGESHSFRLALEAEDTEALGDAVHDWQSEYGLTFLNLRAADGQALYRQTLPAPEESPAHPLLRAALSDEPRSEIEIYGEERLRAHSEDLAEQMRLPILETARAEPTDRELETRAMMLRAVYPVRGPDGEVLALLDAGLLLNGNFDFVDAIREVAYPEGSLPDNRPGTVTLFLDDVRISTNVPLGPGERALGTRISREVGDSVLREGDVWIGRAFVVNDWYMSSYQPVVDVHGERVGMLYAGFLEAPFRAEITRGLQALGVLFLVLILFGTAIAIRGAQSVFSPIERIARVVRATGAGQAQRVGPINSRDELGELAREFDGMLDLLQARNAQIQEAADRLEEKVRERTAELTARNEELERTIRLLRRTRQQLVVAEKLAALGELTAGVAHEINNPTAVILGNMDVLIEELGEDVAPVRHEVELIIEQVYRIRDIVDNLLQYSRPGDYVGTLSDTDVNSLAQQSVDLVGHLSRRRAIEVTTRLDAGRTVRISPRELQQVLVNLLLNALHAVADETGRVTVETADWDERGVVITVTDNGVGIPQEVVDQIFNPFYSTRDEGEGTGLGLSISYGLIRRYGGQITVDSREGAGSRFRVWLLSEPRLADERELLEQLDAIREGD</sequence>
<feature type="transmembrane region" description="Helical" evidence="12">
    <location>
        <begin position="328"/>
        <end position="347"/>
    </location>
</feature>
<dbReference type="PROSITE" id="PS50885">
    <property type="entry name" value="HAMP"/>
    <property type="match status" value="1"/>
</dbReference>
<keyword evidence="4" id="KW-1003">Cell membrane</keyword>
<evidence type="ECO:0000256" key="4">
    <source>
        <dbReference type="ARBA" id="ARBA00022475"/>
    </source>
</evidence>
<dbReference type="EC" id="2.7.13.3" evidence="3"/>
<evidence type="ECO:0000313" key="16">
    <source>
        <dbReference type="Proteomes" id="UP000275461"/>
    </source>
</evidence>
<keyword evidence="7 12" id="KW-0812">Transmembrane</keyword>
<evidence type="ECO:0000256" key="2">
    <source>
        <dbReference type="ARBA" id="ARBA00004651"/>
    </source>
</evidence>
<dbReference type="AlphaFoldDB" id="A0A498C4C4"/>
<dbReference type="SUPFAM" id="SSF103190">
    <property type="entry name" value="Sensory domain-like"/>
    <property type="match status" value="1"/>
</dbReference>
<evidence type="ECO:0000256" key="9">
    <source>
        <dbReference type="ARBA" id="ARBA00022989"/>
    </source>
</evidence>
<comment type="caution">
    <text evidence="15">The sequence shown here is derived from an EMBL/GenBank/DDBJ whole genome shotgun (WGS) entry which is preliminary data.</text>
</comment>
<dbReference type="OrthoDB" id="9772100at2"/>
<dbReference type="InterPro" id="IPR005467">
    <property type="entry name" value="His_kinase_dom"/>
</dbReference>
<dbReference type="CDD" id="cd06225">
    <property type="entry name" value="HAMP"/>
    <property type="match status" value="1"/>
</dbReference>
<dbReference type="InterPro" id="IPR036890">
    <property type="entry name" value="HATPase_C_sf"/>
</dbReference>
<evidence type="ECO:0000259" key="14">
    <source>
        <dbReference type="PROSITE" id="PS50885"/>
    </source>
</evidence>
<dbReference type="Pfam" id="PF17202">
    <property type="entry name" value="sCache_3_3"/>
    <property type="match status" value="1"/>
</dbReference>
<evidence type="ECO:0000256" key="1">
    <source>
        <dbReference type="ARBA" id="ARBA00000085"/>
    </source>
</evidence>
<keyword evidence="10 12" id="KW-0472">Membrane</keyword>
<dbReference type="InterPro" id="IPR036097">
    <property type="entry name" value="HisK_dim/P_sf"/>
</dbReference>
<reference evidence="15 16" key="1">
    <citation type="submission" date="2018-10" db="EMBL/GenBank/DDBJ databases">
        <title>Genomic Encyclopedia of Type Strains, Phase IV (KMG-IV): sequencing the most valuable type-strain genomes for metagenomic binning, comparative biology and taxonomic classification.</title>
        <authorList>
            <person name="Goeker M."/>
        </authorList>
    </citation>
    <scope>NUCLEOTIDE SEQUENCE [LARGE SCALE GENOMIC DNA]</scope>
    <source>
        <strain evidence="15 16">DSM 12769</strain>
    </source>
</reference>
<name>A0A498C4C4_9GAMM</name>
<dbReference type="PRINTS" id="PR00344">
    <property type="entry name" value="BCTRLSENSOR"/>
</dbReference>
<dbReference type="EMBL" id="RCDA01000001">
    <property type="protein sequence ID" value="RLK50575.1"/>
    <property type="molecule type" value="Genomic_DNA"/>
</dbReference>
<dbReference type="Pfam" id="PF02518">
    <property type="entry name" value="HATPase_c"/>
    <property type="match status" value="1"/>
</dbReference>
<dbReference type="GO" id="GO:0005886">
    <property type="term" value="C:plasma membrane"/>
    <property type="evidence" value="ECO:0007669"/>
    <property type="project" value="UniProtKB-SubCell"/>
</dbReference>
<organism evidence="15 16">
    <name type="scientific">Alkalispirillum mobile</name>
    <dbReference type="NCBI Taxonomy" id="85925"/>
    <lineage>
        <taxon>Bacteria</taxon>
        <taxon>Pseudomonadati</taxon>
        <taxon>Pseudomonadota</taxon>
        <taxon>Gammaproteobacteria</taxon>
        <taxon>Chromatiales</taxon>
        <taxon>Ectothiorhodospiraceae</taxon>
        <taxon>Alkalispirillum</taxon>
    </lineage>
</organism>
<feature type="coiled-coil region" evidence="11">
    <location>
        <begin position="395"/>
        <end position="447"/>
    </location>
</feature>
<keyword evidence="9 12" id="KW-1133">Transmembrane helix</keyword>
<feature type="domain" description="Histidine kinase" evidence="13">
    <location>
        <begin position="459"/>
        <end position="672"/>
    </location>
</feature>
<dbReference type="PANTHER" id="PTHR43065">
    <property type="entry name" value="SENSOR HISTIDINE KINASE"/>
    <property type="match status" value="1"/>
</dbReference>
<dbReference type="PANTHER" id="PTHR43065:SF22">
    <property type="entry name" value="HISTIDINE KINASE"/>
    <property type="match status" value="1"/>
</dbReference>
<evidence type="ECO:0000256" key="8">
    <source>
        <dbReference type="ARBA" id="ARBA00022777"/>
    </source>
</evidence>
<dbReference type="InterPro" id="IPR003661">
    <property type="entry name" value="HisK_dim/P_dom"/>
</dbReference>
<comment type="subcellular location">
    <subcellularLocation>
        <location evidence="2">Cell membrane</location>
        <topology evidence="2">Multi-pass membrane protein</topology>
    </subcellularLocation>
</comment>
<evidence type="ECO:0000256" key="12">
    <source>
        <dbReference type="SAM" id="Phobius"/>
    </source>
</evidence>
<dbReference type="SMART" id="SM00304">
    <property type="entry name" value="HAMP"/>
    <property type="match status" value="1"/>
</dbReference>
<dbReference type="Pfam" id="PF00672">
    <property type="entry name" value="HAMP"/>
    <property type="match status" value="1"/>
</dbReference>
<protein>
    <recommendedName>
        <fullName evidence="3">histidine kinase</fullName>
        <ecNumber evidence="3">2.7.13.3</ecNumber>
    </recommendedName>
</protein>
<dbReference type="Gene3D" id="1.10.287.130">
    <property type="match status" value="1"/>
</dbReference>
<dbReference type="InterPro" id="IPR029151">
    <property type="entry name" value="Sensor-like_sf"/>
</dbReference>
<dbReference type="Pfam" id="PF00512">
    <property type="entry name" value="HisKA"/>
    <property type="match status" value="1"/>
</dbReference>
<dbReference type="SUPFAM" id="SSF47384">
    <property type="entry name" value="Homodimeric domain of signal transducing histidine kinase"/>
    <property type="match status" value="1"/>
</dbReference>
<proteinExistence type="predicted"/>
<keyword evidence="5" id="KW-0597">Phosphoprotein</keyword>
<keyword evidence="16" id="KW-1185">Reference proteome</keyword>
<dbReference type="PROSITE" id="PS50109">
    <property type="entry name" value="HIS_KIN"/>
    <property type="match status" value="1"/>
</dbReference>
<accession>A0A498C4C4</accession>
<evidence type="ECO:0000256" key="10">
    <source>
        <dbReference type="ARBA" id="ARBA00023136"/>
    </source>
</evidence>
<dbReference type="SUPFAM" id="SSF55874">
    <property type="entry name" value="ATPase domain of HSP90 chaperone/DNA topoisomerase II/histidine kinase"/>
    <property type="match status" value="1"/>
</dbReference>
<dbReference type="Gene3D" id="6.10.340.10">
    <property type="match status" value="1"/>
</dbReference>
<feature type="domain" description="HAMP" evidence="14">
    <location>
        <begin position="351"/>
        <end position="403"/>
    </location>
</feature>
<dbReference type="InterPro" id="IPR003660">
    <property type="entry name" value="HAMP_dom"/>
</dbReference>
<evidence type="ECO:0000256" key="7">
    <source>
        <dbReference type="ARBA" id="ARBA00022692"/>
    </source>
</evidence>
<evidence type="ECO:0000259" key="13">
    <source>
        <dbReference type="PROSITE" id="PS50109"/>
    </source>
</evidence>
<gene>
    <name evidence="15" type="ORF">DFR31_0481</name>
</gene>
<evidence type="ECO:0000256" key="5">
    <source>
        <dbReference type="ARBA" id="ARBA00022553"/>
    </source>
</evidence>
<evidence type="ECO:0000313" key="15">
    <source>
        <dbReference type="EMBL" id="RLK50575.1"/>
    </source>
</evidence>
<evidence type="ECO:0000256" key="3">
    <source>
        <dbReference type="ARBA" id="ARBA00012438"/>
    </source>
</evidence>
<keyword evidence="6" id="KW-0808">Transferase</keyword>
<dbReference type="GO" id="GO:0000155">
    <property type="term" value="F:phosphorelay sensor kinase activity"/>
    <property type="evidence" value="ECO:0007669"/>
    <property type="project" value="InterPro"/>
</dbReference>
<keyword evidence="8 15" id="KW-0418">Kinase</keyword>
<dbReference type="InterPro" id="IPR033463">
    <property type="entry name" value="sCache_3"/>
</dbReference>
<dbReference type="Proteomes" id="UP000275461">
    <property type="component" value="Unassembled WGS sequence"/>
</dbReference>
<evidence type="ECO:0000256" key="6">
    <source>
        <dbReference type="ARBA" id="ARBA00022679"/>
    </source>
</evidence>